<sequence length="59" mass="7154">MYYGISSHKLLELRDEYEKLFGYDPNGDMEYEFGDYGEYVQLLNKCINQKKDLYEILEE</sequence>
<evidence type="ECO:0000313" key="3">
    <source>
        <dbReference type="Proteomes" id="UP000285820"/>
    </source>
</evidence>
<dbReference type="RefSeq" id="WP_118126309.1">
    <property type="nucleotide sequence ID" value="NZ_DBFJSD010000135.1"/>
</dbReference>
<evidence type="ECO:0000313" key="1">
    <source>
        <dbReference type="EMBL" id="RGR67444.1"/>
    </source>
</evidence>
<accession>A0A3R6AGQ4</accession>
<dbReference type="EMBL" id="QRUN01000014">
    <property type="protein sequence ID" value="RGR67444.1"/>
    <property type="molecule type" value="Genomic_DNA"/>
</dbReference>
<reference evidence="3 4" key="1">
    <citation type="submission" date="2018-08" db="EMBL/GenBank/DDBJ databases">
        <title>A genome reference for cultivated species of the human gut microbiota.</title>
        <authorList>
            <person name="Zou Y."/>
            <person name="Xue W."/>
            <person name="Luo G."/>
        </authorList>
    </citation>
    <scope>NUCLEOTIDE SEQUENCE [LARGE SCALE GENOMIC DNA]</scope>
    <source>
        <strain evidence="1 3">AF24-4</strain>
        <strain evidence="2 4">AM27-11</strain>
    </source>
</reference>
<proteinExistence type="predicted"/>
<dbReference type="Proteomes" id="UP000286271">
    <property type="component" value="Unassembled WGS sequence"/>
</dbReference>
<name>A0A3R6AGQ4_9FIRM</name>
<gene>
    <name evidence="2" type="ORF">DW707_13815</name>
    <name evidence="1" type="ORF">DWY29_10360</name>
</gene>
<evidence type="ECO:0000313" key="2">
    <source>
        <dbReference type="EMBL" id="RHE94164.1"/>
    </source>
</evidence>
<organism evidence="1 3">
    <name type="scientific">Roseburia inulinivorans</name>
    <dbReference type="NCBI Taxonomy" id="360807"/>
    <lineage>
        <taxon>Bacteria</taxon>
        <taxon>Bacillati</taxon>
        <taxon>Bacillota</taxon>
        <taxon>Clostridia</taxon>
        <taxon>Lachnospirales</taxon>
        <taxon>Lachnospiraceae</taxon>
        <taxon>Roseburia</taxon>
    </lineage>
</organism>
<dbReference type="Proteomes" id="UP000285820">
    <property type="component" value="Unassembled WGS sequence"/>
</dbReference>
<comment type="caution">
    <text evidence="1">The sequence shown here is derived from an EMBL/GenBank/DDBJ whole genome shotgun (WGS) entry which is preliminary data.</text>
</comment>
<evidence type="ECO:0000313" key="4">
    <source>
        <dbReference type="Proteomes" id="UP000286271"/>
    </source>
</evidence>
<protein>
    <submittedName>
        <fullName evidence="1">Uncharacterized protein</fullName>
    </submittedName>
</protein>
<dbReference type="EMBL" id="QSKW01000026">
    <property type="protein sequence ID" value="RHE94164.1"/>
    <property type="molecule type" value="Genomic_DNA"/>
</dbReference>
<dbReference type="AlphaFoldDB" id="A0A3R6AGQ4"/>